<dbReference type="EMBL" id="GGEC01083611">
    <property type="protein sequence ID" value="MBX64095.1"/>
    <property type="molecule type" value="Transcribed_RNA"/>
</dbReference>
<dbReference type="AlphaFoldDB" id="A0A2P2QAW2"/>
<evidence type="ECO:0000313" key="1">
    <source>
        <dbReference type="EMBL" id="MBX64095.1"/>
    </source>
</evidence>
<proteinExistence type="predicted"/>
<accession>A0A2P2QAW2</accession>
<sequence length="34" mass="3979">MVPKPIKYLNISFYGRAKNNIIDLEQRVNKTNSI</sequence>
<name>A0A2P2QAW2_RHIMU</name>
<reference evidence="1" key="1">
    <citation type="submission" date="2018-02" db="EMBL/GenBank/DDBJ databases">
        <title>Rhizophora mucronata_Transcriptome.</title>
        <authorList>
            <person name="Meera S.P."/>
            <person name="Sreeshan A."/>
            <person name="Augustine A."/>
        </authorList>
    </citation>
    <scope>NUCLEOTIDE SEQUENCE</scope>
    <source>
        <tissue evidence="1">Leaf</tissue>
    </source>
</reference>
<protein>
    <submittedName>
        <fullName evidence="1">Uncharacterized protein</fullName>
    </submittedName>
</protein>
<organism evidence="1">
    <name type="scientific">Rhizophora mucronata</name>
    <name type="common">Asiatic mangrove</name>
    <dbReference type="NCBI Taxonomy" id="61149"/>
    <lineage>
        <taxon>Eukaryota</taxon>
        <taxon>Viridiplantae</taxon>
        <taxon>Streptophyta</taxon>
        <taxon>Embryophyta</taxon>
        <taxon>Tracheophyta</taxon>
        <taxon>Spermatophyta</taxon>
        <taxon>Magnoliopsida</taxon>
        <taxon>eudicotyledons</taxon>
        <taxon>Gunneridae</taxon>
        <taxon>Pentapetalae</taxon>
        <taxon>rosids</taxon>
        <taxon>fabids</taxon>
        <taxon>Malpighiales</taxon>
        <taxon>Rhizophoraceae</taxon>
        <taxon>Rhizophora</taxon>
    </lineage>
</organism>